<reference evidence="1" key="1">
    <citation type="journal article" date="2014" name="Front. Microbiol.">
        <title>High frequency of phylogenetically diverse reductive dehalogenase-homologous genes in deep subseafloor sedimentary metagenomes.</title>
        <authorList>
            <person name="Kawai M."/>
            <person name="Futagami T."/>
            <person name="Toyoda A."/>
            <person name="Takaki Y."/>
            <person name="Nishi S."/>
            <person name="Hori S."/>
            <person name="Arai W."/>
            <person name="Tsubouchi T."/>
            <person name="Morono Y."/>
            <person name="Uchiyama I."/>
            <person name="Ito T."/>
            <person name="Fujiyama A."/>
            <person name="Inagaki F."/>
            <person name="Takami H."/>
        </authorList>
    </citation>
    <scope>NUCLEOTIDE SEQUENCE</scope>
    <source>
        <strain evidence="1">Expedition CK06-06</strain>
    </source>
</reference>
<gene>
    <name evidence="1" type="ORF">S03H2_66680</name>
</gene>
<proteinExistence type="predicted"/>
<comment type="caution">
    <text evidence="1">The sequence shown here is derived from an EMBL/GenBank/DDBJ whole genome shotgun (WGS) entry which is preliminary data.</text>
</comment>
<protein>
    <submittedName>
        <fullName evidence="1">Uncharacterized protein</fullName>
    </submittedName>
</protein>
<accession>X1KKW6</accession>
<organism evidence="1">
    <name type="scientific">marine sediment metagenome</name>
    <dbReference type="NCBI Taxonomy" id="412755"/>
    <lineage>
        <taxon>unclassified sequences</taxon>
        <taxon>metagenomes</taxon>
        <taxon>ecological metagenomes</taxon>
    </lineage>
</organism>
<dbReference type="AlphaFoldDB" id="X1KKW6"/>
<evidence type="ECO:0000313" key="1">
    <source>
        <dbReference type="EMBL" id="GAH82718.1"/>
    </source>
</evidence>
<dbReference type="EMBL" id="BARU01043566">
    <property type="protein sequence ID" value="GAH82718.1"/>
    <property type="molecule type" value="Genomic_DNA"/>
</dbReference>
<feature type="non-terminal residue" evidence="1">
    <location>
        <position position="49"/>
    </location>
</feature>
<name>X1KKW6_9ZZZZ</name>
<sequence length="49" mass="5335">MQNHSVKFKIVEAPSGEVSTLVFYWPAAVGVDCTMNLFNNPLGILIVLA</sequence>